<dbReference type="STRING" id="945543.VIBR0546_10384"/>
<dbReference type="AlphaFoldDB" id="E8LU06"/>
<name>E8LU06_9VIBR</name>
<organism evidence="1 2">
    <name type="scientific">Vibrio brasiliensis LMG 20546</name>
    <dbReference type="NCBI Taxonomy" id="945543"/>
    <lineage>
        <taxon>Bacteria</taxon>
        <taxon>Pseudomonadati</taxon>
        <taxon>Pseudomonadota</taxon>
        <taxon>Gammaproteobacteria</taxon>
        <taxon>Vibrionales</taxon>
        <taxon>Vibrionaceae</taxon>
        <taxon>Vibrio</taxon>
        <taxon>Vibrio oreintalis group</taxon>
    </lineage>
</organism>
<evidence type="ECO:0000313" key="1">
    <source>
        <dbReference type="EMBL" id="EGA65842.1"/>
    </source>
</evidence>
<dbReference type="OrthoDB" id="506280at2"/>
<keyword evidence="2" id="KW-1185">Reference proteome</keyword>
<comment type="caution">
    <text evidence="1">The sequence shown here is derived from an EMBL/GenBank/DDBJ whole genome shotgun (WGS) entry which is preliminary data.</text>
</comment>
<evidence type="ECO:0008006" key="3">
    <source>
        <dbReference type="Google" id="ProtNLM"/>
    </source>
</evidence>
<dbReference type="EMBL" id="AEVS01000059">
    <property type="protein sequence ID" value="EGA65842.1"/>
    <property type="molecule type" value="Genomic_DNA"/>
</dbReference>
<dbReference type="Gene3D" id="3.40.1350.10">
    <property type="match status" value="1"/>
</dbReference>
<gene>
    <name evidence="1" type="ORF">VIBR0546_10384</name>
</gene>
<reference evidence="1 2" key="1">
    <citation type="journal article" date="2012" name="Int. J. Syst. Evol. Microbiol.">
        <title>Vibrio caribbeanicus sp. nov., isolated from the marine sponge Scleritoderma cyanea.</title>
        <authorList>
            <person name="Hoffmann M."/>
            <person name="Monday S.R."/>
            <person name="Allard M.W."/>
            <person name="Strain E.A."/>
            <person name="Whittaker P."/>
            <person name="Naum M."/>
            <person name="McCarthy P.J."/>
            <person name="Lopez J.V."/>
            <person name="Fischer M."/>
            <person name="Brown E.W."/>
        </authorList>
    </citation>
    <scope>NUCLEOTIDE SEQUENCE [LARGE SCALE GENOMIC DNA]</scope>
    <source>
        <strain evidence="1 2">LMG 20546</strain>
    </source>
</reference>
<dbReference type="GO" id="GO:0003676">
    <property type="term" value="F:nucleic acid binding"/>
    <property type="evidence" value="ECO:0007669"/>
    <property type="project" value="InterPro"/>
</dbReference>
<accession>E8LU06</accession>
<proteinExistence type="predicted"/>
<protein>
    <recommendedName>
        <fullName evidence="3">DUF4268 domain-containing protein</fullName>
    </recommendedName>
</protein>
<evidence type="ECO:0000313" key="2">
    <source>
        <dbReference type="Proteomes" id="UP000004371"/>
    </source>
</evidence>
<dbReference type="RefSeq" id="WP_006879315.1">
    <property type="nucleotide sequence ID" value="NZ_AEVS01000059.1"/>
</dbReference>
<dbReference type="InterPro" id="IPR011856">
    <property type="entry name" value="tRNA_endonuc-like_dom_sf"/>
</dbReference>
<dbReference type="Proteomes" id="UP000004371">
    <property type="component" value="Unassembled WGS sequence"/>
</dbReference>
<sequence length="401" mass="46264">MFSDYSPIVVTPDNKSSTLQRVNLMDNHQYDEKWLQAMIFDNASLLPFYDIEPDYVGTIPVCMEFPTRSGRIDCLYVTPTGRLVITEVKLYRNPESRREVVGQTLDYAKDLTSMDYTMLDNAVRKRSQGRGLFQMISEATTGLSQASFIDAVQRNLRQGRFLLLVVGDGIREGAEDIKSFLNRHASMEFAFAMIEMRVYHINHDQLLVQPQLLHKTDIIERRVITLDNHAQGASINLIESVPPQDEQASTQPNESAMFNRRFWQGYLENVSLDDKSQPLPLATSQSHLFFQLPPSTSVAWMTVYKLSNREIGCFARFAKSSKGRELYQILRSARHSFEDELVNMAVWNDEQGKVVLPNTKVDLTRQENWSQAYDYYQRHLNSLISEFRPLLLRILREGKET</sequence>
<dbReference type="eggNOG" id="ENOG5030AI1">
    <property type="taxonomic scope" value="Bacteria"/>
</dbReference>